<protein>
    <recommendedName>
        <fullName evidence="3">Transposase</fullName>
    </recommendedName>
</protein>
<keyword evidence="2" id="KW-1185">Reference proteome</keyword>
<dbReference type="Proteomes" id="UP001595386">
    <property type="component" value="Unassembled WGS sequence"/>
</dbReference>
<dbReference type="EMBL" id="JBHRSQ010000017">
    <property type="protein sequence ID" value="MFC2992969.1"/>
    <property type="molecule type" value="Genomic_DNA"/>
</dbReference>
<comment type="caution">
    <text evidence="1">The sequence shown here is derived from an EMBL/GenBank/DDBJ whole genome shotgun (WGS) entry which is preliminary data.</text>
</comment>
<accession>A0ABV7B7C0</accession>
<dbReference type="RefSeq" id="WP_379760156.1">
    <property type="nucleotide sequence ID" value="NZ_JBHRSQ010000017.1"/>
</dbReference>
<gene>
    <name evidence="1" type="ORF">ACFODV_13085</name>
</gene>
<proteinExistence type="predicted"/>
<organism evidence="1 2">
    <name type="scientific">Halomonas tibetensis</name>
    <dbReference type="NCBI Taxonomy" id="2259590"/>
    <lineage>
        <taxon>Bacteria</taxon>
        <taxon>Pseudomonadati</taxon>
        <taxon>Pseudomonadota</taxon>
        <taxon>Gammaproteobacteria</taxon>
        <taxon>Oceanospirillales</taxon>
        <taxon>Halomonadaceae</taxon>
        <taxon>Halomonas</taxon>
    </lineage>
</organism>
<evidence type="ECO:0000313" key="1">
    <source>
        <dbReference type="EMBL" id="MFC2992969.1"/>
    </source>
</evidence>
<reference evidence="2" key="1">
    <citation type="journal article" date="2019" name="Int. J. Syst. Evol. Microbiol.">
        <title>The Global Catalogue of Microorganisms (GCM) 10K type strain sequencing project: providing services to taxonomists for standard genome sequencing and annotation.</title>
        <authorList>
            <consortium name="The Broad Institute Genomics Platform"/>
            <consortium name="The Broad Institute Genome Sequencing Center for Infectious Disease"/>
            <person name="Wu L."/>
            <person name="Ma J."/>
        </authorList>
    </citation>
    <scope>NUCLEOTIDE SEQUENCE [LARGE SCALE GENOMIC DNA]</scope>
    <source>
        <strain evidence="2">KCTC 52660</strain>
    </source>
</reference>
<sequence length="84" mass="9283">MLRYSEERWQAAVAKLLPPHNLLSQAIAEQEEISLSSVYKWRKEACTEGRCLPDAQSKGAGGWSSKDKFNAVLEAASMNAQETA</sequence>
<evidence type="ECO:0008006" key="3">
    <source>
        <dbReference type="Google" id="ProtNLM"/>
    </source>
</evidence>
<name>A0ABV7B7C0_9GAMM</name>
<evidence type="ECO:0000313" key="2">
    <source>
        <dbReference type="Proteomes" id="UP001595386"/>
    </source>
</evidence>